<evidence type="ECO:0008006" key="4">
    <source>
        <dbReference type="Google" id="ProtNLM"/>
    </source>
</evidence>
<evidence type="ECO:0000313" key="2">
    <source>
        <dbReference type="EMBL" id="PPB72069.1"/>
    </source>
</evidence>
<name>A0A855N7J5_CAMHY</name>
<dbReference type="Proteomes" id="UP000239685">
    <property type="component" value="Unassembled WGS sequence"/>
</dbReference>
<dbReference type="Pfam" id="PF10123">
    <property type="entry name" value="Mu-like_Pro"/>
    <property type="match status" value="1"/>
</dbReference>
<organism evidence="2 3">
    <name type="scientific">Campylobacter hyointestinalis subsp. hyointestinalis</name>
    <dbReference type="NCBI Taxonomy" id="91352"/>
    <lineage>
        <taxon>Bacteria</taxon>
        <taxon>Pseudomonadati</taxon>
        <taxon>Campylobacterota</taxon>
        <taxon>Epsilonproteobacteria</taxon>
        <taxon>Campylobacterales</taxon>
        <taxon>Campylobacteraceae</taxon>
        <taxon>Campylobacter</taxon>
    </lineage>
</organism>
<dbReference type="AlphaFoldDB" id="A0A855N7J5"/>
<keyword evidence="1" id="KW-0175">Coiled coil</keyword>
<comment type="caution">
    <text evidence="2">The sequence shown here is derived from an EMBL/GenBank/DDBJ whole genome shotgun (WGS) entry which is preliminary data.</text>
</comment>
<feature type="coiled-coil region" evidence="1">
    <location>
        <begin position="170"/>
        <end position="197"/>
    </location>
</feature>
<gene>
    <name evidence="2" type="ORF">CDQ78_03825</name>
</gene>
<accession>A0A855N7J5</accession>
<sequence length="261" mass="29765">MLFEGQLFALSEQKEKKEIEILLAVTGEWQGHYNGAFKITPLDIKKMIENFNDRKIDLVIDYEHQSLYGKEAPAAGWITKLFTKADGEELWGKAMWSDKAAEYIKNDEYRYLSPVFNFDARDNKSGANIGVRLESVGLTNTPFLDELGEVRANSIKEKIMDKDPNKNTDESLLKEEIKELTSQNEKLKEELALSIVENAIIANKITPSQKEWALKYAKSDLNGFYEFISSTIPLMQPTNDMFANKANLENEIDVVKLALQK</sequence>
<protein>
    <recommendedName>
        <fullName evidence="4">Mu-like prophage I protein</fullName>
    </recommendedName>
</protein>
<reference evidence="2 3" key="1">
    <citation type="submission" date="2017-06" db="EMBL/GenBank/DDBJ databases">
        <title>Updating the genomic taxonomy and epidemiology of Campylobacter hyointestinalis; discovery in New Zealand farmed ruminants.</title>
        <authorList>
            <person name="Wilkinson D.A."/>
            <person name="Fayaz A."/>
            <person name="Biggs P.J."/>
            <person name="Midwinter A.C."/>
        </authorList>
    </citation>
    <scope>NUCLEOTIDE SEQUENCE [LARGE SCALE GENOMIC DNA]</scope>
    <source>
        <strain evidence="2 3">S1614a</strain>
    </source>
</reference>
<evidence type="ECO:0000256" key="1">
    <source>
        <dbReference type="SAM" id="Coils"/>
    </source>
</evidence>
<proteinExistence type="predicted"/>
<dbReference type="EMBL" id="NIQP01000003">
    <property type="protein sequence ID" value="PPB72069.1"/>
    <property type="molecule type" value="Genomic_DNA"/>
</dbReference>
<dbReference type="InterPro" id="IPR012106">
    <property type="entry name" value="Phage_Mu_Gp1"/>
</dbReference>
<dbReference type="RefSeq" id="WP_104064303.1">
    <property type="nucleotide sequence ID" value="NZ_NIQG01000002.1"/>
</dbReference>
<evidence type="ECO:0000313" key="3">
    <source>
        <dbReference type="Proteomes" id="UP000239685"/>
    </source>
</evidence>